<gene>
    <name evidence="5" type="ORF">UABAM_06607</name>
</gene>
<dbReference type="Gene3D" id="3.30.450.40">
    <property type="match status" value="1"/>
</dbReference>
<dbReference type="PROSITE" id="PS50011">
    <property type="entry name" value="PROTEIN_KINASE_DOM"/>
    <property type="match status" value="1"/>
</dbReference>
<dbReference type="GO" id="GO:0005524">
    <property type="term" value="F:ATP binding"/>
    <property type="evidence" value="ECO:0007669"/>
    <property type="project" value="InterPro"/>
</dbReference>
<dbReference type="SMART" id="SM00382">
    <property type="entry name" value="AAA"/>
    <property type="match status" value="1"/>
</dbReference>
<proteinExistence type="predicted"/>
<dbReference type="Gene3D" id="1.10.510.10">
    <property type="entry name" value="Transferase(Phosphotransferase) domain 1"/>
    <property type="match status" value="1"/>
</dbReference>
<keyword evidence="5" id="KW-0808">Transferase</keyword>
<keyword evidence="5" id="KW-0418">Kinase</keyword>
<dbReference type="Gene3D" id="1.25.40.10">
    <property type="entry name" value="Tetratricopeptide repeat domain"/>
    <property type="match status" value="4"/>
</dbReference>
<name>A0A5S9IW60_UABAM</name>
<feature type="coiled-coil region" evidence="3">
    <location>
        <begin position="1186"/>
        <end position="1267"/>
    </location>
</feature>
<evidence type="ECO:0000313" key="5">
    <source>
        <dbReference type="EMBL" id="BBM88190.1"/>
    </source>
</evidence>
<dbReference type="PROSITE" id="PS50005">
    <property type="entry name" value="TPR"/>
    <property type="match status" value="2"/>
</dbReference>
<keyword evidence="6" id="KW-1185">Reference proteome</keyword>
<dbReference type="PANTHER" id="PTHR43156">
    <property type="entry name" value="STAGE II SPORULATION PROTEIN E-RELATED"/>
    <property type="match status" value="1"/>
</dbReference>
<dbReference type="Pfam" id="PF13191">
    <property type="entry name" value="AAA_16"/>
    <property type="match status" value="1"/>
</dbReference>
<dbReference type="SMART" id="SM00065">
    <property type="entry name" value="GAF"/>
    <property type="match status" value="1"/>
</dbReference>
<dbReference type="SUPFAM" id="SSF52540">
    <property type="entry name" value="P-loop containing nucleoside triphosphate hydrolases"/>
    <property type="match status" value="1"/>
</dbReference>
<feature type="repeat" description="TPR" evidence="2">
    <location>
        <begin position="927"/>
        <end position="960"/>
    </location>
</feature>
<dbReference type="InterPro" id="IPR027417">
    <property type="entry name" value="P-loop_NTPase"/>
</dbReference>
<dbReference type="InterPro" id="IPR011990">
    <property type="entry name" value="TPR-like_helical_dom_sf"/>
</dbReference>
<evidence type="ECO:0000256" key="3">
    <source>
        <dbReference type="SAM" id="Coils"/>
    </source>
</evidence>
<dbReference type="KEGG" id="uam:UABAM_06607"/>
<dbReference type="InterPro" id="IPR052016">
    <property type="entry name" value="Bact_Sigma-Reg"/>
</dbReference>
<dbReference type="InterPro" id="IPR000719">
    <property type="entry name" value="Prot_kinase_dom"/>
</dbReference>
<evidence type="ECO:0000256" key="1">
    <source>
        <dbReference type="ARBA" id="ARBA00022801"/>
    </source>
</evidence>
<dbReference type="EMBL" id="AP019860">
    <property type="protein sequence ID" value="BBM88190.1"/>
    <property type="molecule type" value="Genomic_DNA"/>
</dbReference>
<dbReference type="InterPro" id="IPR003018">
    <property type="entry name" value="GAF"/>
</dbReference>
<dbReference type="InterPro" id="IPR011009">
    <property type="entry name" value="Kinase-like_dom_sf"/>
</dbReference>
<dbReference type="Pfam" id="PF00069">
    <property type="entry name" value="Pkinase"/>
    <property type="match status" value="1"/>
</dbReference>
<dbReference type="InterPro" id="IPR003593">
    <property type="entry name" value="AAA+_ATPase"/>
</dbReference>
<keyword evidence="3" id="KW-0175">Coiled coil</keyword>
<accession>A0A5S9IW60</accession>
<dbReference type="SUPFAM" id="SSF56112">
    <property type="entry name" value="Protein kinase-like (PK-like)"/>
    <property type="match status" value="1"/>
</dbReference>
<dbReference type="Gene3D" id="3.40.50.300">
    <property type="entry name" value="P-loop containing nucleotide triphosphate hydrolases"/>
    <property type="match status" value="1"/>
</dbReference>
<keyword evidence="2" id="KW-0802">TPR repeat</keyword>
<dbReference type="SMART" id="SM00028">
    <property type="entry name" value="TPR"/>
    <property type="match status" value="10"/>
</dbReference>
<dbReference type="OrthoDB" id="247273at2"/>
<keyword evidence="1" id="KW-0378">Hydrolase</keyword>
<dbReference type="Proteomes" id="UP000326354">
    <property type="component" value="Chromosome"/>
</dbReference>
<feature type="domain" description="Protein kinase" evidence="4">
    <location>
        <begin position="14"/>
        <end position="263"/>
    </location>
</feature>
<dbReference type="InterPro" id="IPR001932">
    <property type="entry name" value="PPM-type_phosphatase-like_dom"/>
</dbReference>
<evidence type="ECO:0000256" key="2">
    <source>
        <dbReference type="PROSITE-ProRule" id="PRU00339"/>
    </source>
</evidence>
<dbReference type="GO" id="GO:0016791">
    <property type="term" value="F:phosphatase activity"/>
    <property type="evidence" value="ECO:0007669"/>
    <property type="project" value="TreeGrafter"/>
</dbReference>
<dbReference type="InterPro" id="IPR041664">
    <property type="entry name" value="AAA_16"/>
</dbReference>
<dbReference type="InterPro" id="IPR029016">
    <property type="entry name" value="GAF-like_dom_sf"/>
</dbReference>
<dbReference type="Pfam" id="PF07228">
    <property type="entry name" value="SpoIIE"/>
    <property type="match status" value="1"/>
</dbReference>
<dbReference type="SMART" id="SM00220">
    <property type="entry name" value="S_TKc"/>
    <property type="match status" value="1"/>
</dbReference>
<sequence length="1679" mass="190811">MHTYKTGDVIDNRYKLDKLLGSGRVGKVYLANDQQKNRDVAVKILAHSFSSEREQTLFKREFLSIKNLNHPGVVKVFEQGENFFTMEYVKGSPLDVLKEYEFSQIFDVCTEITKILDYIHKQGVIHRDLKPDNIKIDKKLTPKILDFGFATYDSVQNFLDPQSDIMGTLDYMAPEMIKGFQIDTRADLYSLGVLFYELVTGHVPFKSDDIITTVLKQVETTAVLPSKINPKIVGGFEKIIMKLIEKSPAKRFQSAEELLASMLRLAGKSEIQNIKIERGKHLLGAPTFCGREDELKHLSLGFSKALKGRGYFIAISGENGIGKTALLKHFQSQISEGTVSVFVDCTPQDTIEYPIFHHAVTHILEHFKRETPSILSEILDRWGSVLWSLNPQLFEQDSYFSHVKPEKSLPTNILQEKICEFFIEISKYHFLSLFIDNIHNLNEQNCQLLLKFVEKTQNISMFICCAYNNILEDIQSPLNKFISSLQWKKFCKQIDLSPLNKEDVKVLFTSMVNNEYIAPTILDKLFEVSRGIPILLEDSIHKIADDGLIYQKGGSWVIDIDDLRKIKRPNLLEESLLEKYNSLDGKKLQIIQLATIAGHPLSEEFIKKILHIDELEHQLQELIATGFIVARTDQYIIGSQKLAKKIYNKIPVAKKRHLHSQIAEKLKEQEPQNVENLAYHYTQAAQNDKAFHYLIQSGDLCKKQYLHSAALNYYHQAIQLGYKTEPQHQVDLLIKLGNIHLACGQYKESLSVFEKALSVVAQNKLEKNYAIAKGIGDAAFKNGLFDKALHHYKDLLSHLRNQGKKIAEELLTMASIHIVMGSYSESEKLLAESLELAKSEKNIELQASIYSSFASIHFIKGQIPNAMNYYLTAFKILHSSENLPLKAKVAEGIAHAYIRKGQTDLAYRYLEEASYISNIVGDRERFTMVKINLGKLFELRGQFSRALKIYKECLNFAEESHVKIAEGYVLLELSYAMNILEKNDDALRFIQRAIKIFDDLKIQSASATAYKILGQTYTALGRMSEAQEVFKISEASFLSLDMKWALADVYLSLSETLPDAEANKMLNKALKISKKHDDDMISAKIHTRYGVFCTKIGHNQEALEHFVSATVLLERVTNKLELAKTYFEYGKALLHFEQEGEKGFVKVAINQLEKAREIYADIAPLQKKANLLIKQCKRETPVVDHKKNLAAKLRKFGQEISSLEREYKKQIHDLQQQLETGKDMGQEYVDEIHRKLEEIQNSFDEKLQDLTSKNTMLINQVQELKAERESLLTLQKVSTTINSVLDSKKLFDLIMDMVIRELKAERGFVVLKDGENLNFKAARNIDEKELSTSESNLSTSIVQKVIKTGEPVLTSDAQADGRFQSQSIVDLKLRSILCVPFNIKDKTIGAVYVDNRLVSGLFTEHDLDFLISFSDQAAIALENAFLYEELREKERIEQEISIAAKIQSGLLPKELPNINGIDVYGKMIPARQVGGDYYDFITDHKNDALSIVVGDVSGKGVPAGLVMVMARLTLHHFLIGRKLSTKEILLETNRILKDNTEPFIFMSMLLVHWDNKNQKLVYTGAGHENLIIIKNDSPPIATPAGGVVLGVKDNIDSFLEEKELDLSCGDKVIFYTDGVTDAMSPTGDMLEMDGLLEIINKHRDKKPRDMVYGILDDLEVFMKDQEQHDDITLTVLQKL</sequence>
<evidence type="ECO:0000313" key="6">
    <source>
        <dbReference type="Proteomes" id="UP000326354"/>
    </source>
</evidence>
<dbReference type="InterPro" id="IPR019734">
    <property type="entry name" value="TPR_rpt"/>
</dbReference>
<protein>
    <submittedName>
        <fullName evidence="5">Putative serine/threonine-protein kinase PknB</fullName>
    </submittedName>
</protein>
<reference evidence="5 6" key="1">
    <citation type="submission" date="2019-08" db="EMBL/GenBank/DDBJ databases">
        <title>Complete genome sequence of Candidatus Uab amorphum.</title>
        <authorList>
            <person name="Shiratori T."/>
            <person name="Suzuki S."/>
            <person name="Kakizawa Y."/>
            <person name="Ishida K."/>
        </authorList>
    </citation>
    <scope>NUCLEOTIDE SEQUENCE [LARGE SCALE GENOMIC DNA]</scope>
    <source>
        <strain evidence="5 6">SRT547</strain>
    </source>
</reference>
<dbReference type="Gene3D" id="3.30.200.20">
    <property type="entry name" value="Phosphorylase Kinase, domain 1"/>
    <property type="match status" value="1"/>
</dbReference>
<dbReference type="SUPFAM" id="SSF55781">
    <property type="entry name" value="GAF domain-like"/>
    <property type="match status" value="1"/>
</dbReference>
<dbReference type="RefSeq" id="WP_152021813.1">
    <property type="nucleotide sequence ID" value="NZ_AP019860.1"/>
</dbReference>
<dbReference type="CDD" id="cd14014">
    <property type="entry name" value="STKc_PknB_like"/>
    <property type="match status" value="1"/>
</dbReference>
<organism evidence="5 6">
    <name type="scientific">Uabimicrobium amorphum</name>
    <dbReference type="NCBI Taxonomy" id="2596890"/>
    <lineage>
        <taxon>Bacteria</taxon>
        <taxon>Pseudomonadati</taxon>
        <taxon>Planctomycetota</taxon>
        <taxon>Candidatus Uabimicrobiia</taxon>
        <taxon>Candidatus Uabimicrobiales</taxon>
        <taxon>Candidatus Uabimicrobiaceae</taxon>
        <taxon>Candidatus Uabimicrobium</taxon>
    </lineage>
</organism>
<dbReference type="Pfam" id="PF13176">
    <property type="entry name" value="TPR_7"/>
    <property type="match status" value="1"/>
</dbReference>
<evidence type="ECO:0000259" key="4">
    <source>
        <dbReference type="PROSITE" id="PS50011"/>
    </source>
</evidence>
<dbReference type="PANTHER" id="PTHR43156:SF2">
    <property type="entry name" value="STAGE II SPORULATION PROTEIN E"/>
    <property type="match status" value="1"/>
</dbReference>
<dbReference type="SMART" id="SM00331">
    <property type="entry name" value="PP2C_SIG"/>
    <property type="match status" value="1"/>
</dbReference>
<dbReference type="InterPro" id="IPR036457">
    <property type="entry name" value="PPM-type-like_dom_sf"/>
</dbReference>
<dbReference type="SUPFAM" id="SSF48452">
    <property type="entry name" value="TPR-like"/>
    <property type="match status" value="3"/>
</dbReference>
<dbReference type="GO" id="GO:0004672">
    <property type="term" value="F:protein kinase activity"/>
    <property type="evidence" value="ECO:0007669"/>
    <property type="project" value="InterPro"/>
</dbReference>
<dbReference type="Gene3D" id="3.60.40.10">
    <property type="entry name" value="PPM-type phosphatase domain"/>
    <property type="match status" value="1"/>
</dbReference>
<feature type="repeat" description="TPR" evidence="2">
    <location>
        <begin position="730"/>
        <end position="763"/>
    </location>
</feature>
<dbReference type="Pfam" id="PF01590">
    <property type="entry name" value="GAF"/>
    <property type="match status" value="1"/>
</dbReference>